<organism evidence="2 3">
    <name type="scientific">Pseudofrankia inefficax (strain DSM 45817 / CECT 9037 / DDB 130130 / EuI1c)</name>
    <name type="common">Frankia inefficax</name>
    <dbReference type="NCBI Taxonomy" id="298654"/>
    <lineage>
        <taxon>Bacteria</taxon>
        <taxon>Bacillati</taxon>
        <taxon>Actinomycetota</taxon>
        <taxon>Actinomycetes</taxon>
        <taxon>Frankiales</taxon>
        <taxon>Frankiaceae</taxon>
        <taxon>Pseudofrankia</taxon>
    </lineage>
</organism>
<evidence type="ECO:0000256" key="1">
    <source>
        <dbReference type="SAM" id="MobiDB-lite"/>
    </source>
</evidence>
<evidence type="ECO:0000313" key="2">
    <source>
        <dbReference type="EMBL" id="ADP79992.1"/>
    </source>
</evidence>
<dbReference type="STRING" id="298654.FraEuI1c_1942"/>
<dbReference type="HOGENOM" id="CLU_059329_2_0_11"/>
<protein>
    <recommendedName>
        <fullName evidence="4">Metalloprotease</fullName>
    </recommendedName>
</protein>
<sequence length="247" mass="26054">MGMLSGCNPVDSTTTASTTSPASATGQPAAGSDCGGAATTEADALKVITGPIGCPGGVNTYWAQQLGSVWTTPRFVVYRDGQIPDDQCGAQDRNADDFKGNAFYCRLDDTVAYSQDFMARLYQQGGPSFPMFVLMHELGHRVSRLTNRVGVVSRSEENQADCLAGTEAKFSHDAKRLPGVDVAKGSVLFFSLGDSWFHKESPSDPDAHGTPDQRAAAFLTGYRHDTAKCFAIGQSASGSVPLTGVLG</sequence>
<dbReference type="InterPro" id="IPR007343">
    <property type="entry name" value="Uncharacterised_pept_Zn_put"/>
</dbReference>
<dbReference type="AlphaFoldDB" id="E3ITU5"/>
<dbReference type="EMBL" id="CP002299">
    <property type="protein sequence ID" value="ADP79992.1"/>
    <property type="molecule type" value="Genomic_DNA"/>
</dbReference>
<evidence type="ECO:0008006" key="4">
    <source>
        <dbReference type="Google" id="ProtNLM"/>
    </source>
</evidence>
<dbReference type="Proteomes" id="UP000002484">
    <property type="component" value="Chromosome"/>
</dbReference>
<accession>E3ITU5</accession>
<dbReference type="eggNOG" id="COG2321">
    <property type="taxonomic scope" value="Bacteria"/>
</dbReference>
<feature type="compositionally biased region" description="Low complexity" evidence="1">
    <location>
        <begin position="12"/>
        <end position="32"/>
    </location>
</feature>
<dbReference type="Pfam" id="PF04228">
    <property type="entry name" value="Zn_peptidase"/>
    <property type="match status" value="1"/>
</dbReference>
<dbReference type="KEGG" id="fri:FraEuI1c_1942"/>
<dbReference type="InParanoid" id="E3ITU5"/>
<gene>
    <name evidence="2" type="ordered locus">FraEuI1c_1942</name>
</gene>
<keyword evidence="3" id="KW-1185">Reference proteome</keyword>
<name>E3ITU5_PSEI1</name>
<reference evidence="2 3" key="1">
    <citation type="submission" date="2010-10" db="EMBL/GenBank/DDBJ databases">
        <title>Complete sequence of Frankia sp. EuI1c.</title>
        <authorList>
            <consortium name="US DOE Joint Genome Institute"/>
            <person name="Lucas S."/>
            <person name="Copeland A."/>
            <person name="Lapidus A."/>
            <person name="Cheng J.-F."/>
            <person name="Bruce D."/>
            <person name="Goodwin L."/>
            <person name="Pitluck S."/>
            <person name="Chertkov O."/>
            <person name="Detter J.C."/>
            <person name="Han C."/>
            <person name="Tapia R."/>
            <person name="Land M."/>
            <person name="Hauser L."/>
            <person name="Jeffries C."/>
            <person name="Kyrpides N."/>
            <person name="Ivanova N."/>
            <person name="Mikhailova N."/>
            <person name="Beauchemin N."/>
            <person name="Sen A."/>
            <person name="Sur S.A."/>
            <person name="Gtari M."/>
            <person name="Wall L."/>
            <person name="Tisa L."/>
            <person name="Woyke T."/>
        </authorList>
    </citation>
    <scope>NUCLEOTIDE SEQUENCE [LARGE SCALE GENOMIC DNA]</scope>
    <source>
        <strain evidence="3">DSM 45817 / CECT 9037 / EuI1c</strain>
    </source>
</reference>
<feature type="region of interest" description="Disordered" evidence="1">
    <location>
        <begin position="1"/>
        <end position="35"/>
    </location>
</feature>
<evidence type="ECO:0000313" key="3">
    <source>
        <dbReference type="Proteomes" id="UP000002484"/>
    </source>
</evidence>
<proteinExistence type="predicted"/>